<feature type="region of interest" description="Disordered" evidence="12">
    <location>
        <begin position="667"/>
        <end position="688"/>
    </location>
</feature>
<name>A0A179FRZ2_METCM</name>
<keyword evidence="5" id="KW-0597">Phosphoprotein</keyword>
<dbReference type="AlphaFoldDB" id="A0A179FRZ2"/>
<keyword evidence="4" id="KW-0723">Serine/threonine-protein kinase</keyword>
<gene>
    <name evidence="14" type="ORF">VFPPC_04287</name>
</gene>
<dbReference type="SMART" id="SM00220">
    <property type="entry name" value="S_TKc"/>
    <property type="match status" value="1"/>
</dbReference>
<feature type="compositionally biased region" description="Low complexity" evidence="12">
    <location>
        <begin position="605"/>
        <end position="614"/>
    </location>
</feature>
<keyword evidence="3" id="KW-0963">Cytoplasm</keyword>
<evidence type="ECO:0000256" key="6">
    <source>
        <dbReference type="ARBA" id="ARBA00022679"/>
    </source>
</evidence>
<evidence type="ECO:0000256" key="11">
    <source>
        <dbReference type="ARBA" id="ARBA00048679"/>
    </source>
</evidence>
<dbReference type="GeneID" id="28847660"/>
<feature type="compositionally biased region" description="Polar residues" evidence="12">
    <location>
        <begin position="341"/>
        <end position="361"/>
    </location>
</feature>
<dbReference type="KEGG" id="pchm:VFPPC_04287"/>
<evidence type="ECO:0000256" key="1">
    <source>
        <dbReference type="ARBA" id="ARBA00004496"/>
    </source>
</evidence>
<feature type="compositionally biased region" description="Polar residues" evidence="12">
    <location>
        <begin position="906"/>
        <end position="916"/>
    </location>
</feature>
<evidence type="ECO:0000259" key="13">
    <source>
        <dbReference type="PROSITE" id="PS50011"/>
    </source>
</evidence>
<dbReference type="GO" id="GO:0007015">
    <property type="term" value="P:actin filament organization"/>
    <property type="evidence" value="ECO:0007669"/>
    <property type="project" value="TreeGrafter"/>
</dbReference>
<keyword evidence="15" id="KW-1185">Reference proteome</keyword>
<comment type="catalytic activity">
    <reaction evidence="11">
        <text>L-seryl-[protein] + ATP = O-phospho-L-seryl-[protein] + ADP + H(+)</text>
        <dbReference type="Rhea" id="RHEA:17989"/>
        <dbReference type="Rhea" id="RHEA-COMP:9863"/>
        <dbReference type="Rhea" id="RHEA-COMP:11604"/>
        <dbReference type="ChEBI" id="CHEBI:15378"/>
        <dbReference type="ChEBI" id="CHEBI:29999"/>
        <dbReference type="ChEBI" id="CHEBI:30616"/>
        <dbReference type="ChEBI" id="CHEBI:83421"/>
        <dbReference type="ChEBI" id="CHEBI:456216"/>
        <dbReference type="EC" id="2.7.11.1"/>
    </reaction>
</comment>
<dbReference type="FunFam" id="1.10.510.10:FF:000441">
    <property type="entry name" value="Serine/threonine protein kinase"/>
    <property type="match status" value="1"/>
</dbReference>
<dbReference type="InterPro" id="IPR008271">
    <property type="entry name" value="Ser/Thr_kinase_AS"/>
</dbReference>
<feature type="domain" description="Protein kinase" evidence="13">
    <location>
        <begin position="51"/>
        <end position="338"/>
    </location>
</feature>
<evidence type="ECO:0000256" key="7">
    <source>
        <dbReference type="ARBA" id="ARBA00022741"/>
    </source>
</evidence>
<feature type="compositionally biased region" description="Polar residues" evidence="12">
    <location>
        <begin position="749"/>
        <end position="766"/>
    </location>
</feature>
<dbReference type="PANTHER" id="PTHR22967:SF57">
    <property type="entry name" value="AUXILIN, ISOFORM A-RELATED"/>
    <property type="match status" value="1"/>
</dbReference>
<evidence type="ECO:0000313" key="14">
    <source>
        <dbReference type="EMBL" id="OAQ67970.2"/>
    </source>
</evidence>
<keyword evidence="9" id="KW-0067">ATP-binding</keyword>
<dbReference type="EC" id="2.7.11.1" evidence="2"/>
<evidence type="ECO:0000256" key="3">
    <source>
        <dbReference type="ARBA" id="ARBA00022490"/>
    </source>
</evidence>
<feature type="compositionally biased region" description="Basic and acidic residues" evidence="12">
    <location>
        <begin position="575"/>
        <end position="588"/>
    </location>
</feature>
<comment type="subcellular location">
    <subcellularLocation>
        <location evidence="1">Cytoplasm</location>
    </subcellularLocation>
</comment>
<keyword evidence="8 14" id="KW-0418">Kinase</keyword>
<dbReference type="GO" id="GO:0000147">
    <property type="term" value="P:actin cortical patch assembly"/>
    <property type="evidence" value="ECO:0007669"/>
    <property type="project" value="TreeGrafter"/>
</dbReference>
<feature type="compositionally biased region" description="Low complexity" evidence="12">
    <location>
        <begin position="371"/>
        <end position="383"/>
    </location>
</feature>
<dbReference type="GO" id="GO:0004674">
    <property type="term" value="F:protein serine/threonine kinase activity"/>
    <property type="evidence" value="ECO:0007669"/>
    <property type="project" value="UniProtKB-KW"/>
</dbReference>
<dbReference type="RefSeq" id="XP_022284461.1">
    <property type="nucleotide sequence ID" value="XM_022428395.1"/>
</dbReference>
<dbReference type="PROSITE" id="PS00108">
    <property type="entry name" value="PROTEIN_KINASE_ST"/>
    <property type="match status" value="1"/>
</dbReference>
<dbReference type="PANTHER" id="PTHR22967">
    <property type="entry name" value="SERINE/THREONINE PROTEIN KINASE"/>
    <property type="match status" value="1"/>
</dbReference>
<feature type="compositionally biased region" description="Polar residues" evidence="12">
    <location>
        <begin position="483"/>
        <end position="507"/>
    </location>
</feature>
<sequence length="1011" mass="110100">MASYGYQAAPHQGSRHAPHAGYAPHAMPSHGAVPAGTFSAGTKIQVGSHRVIIQKYLSEGGFAHVYLVKLSKPIDGTDLAVLKRVAVPDKDTLRGMRTEVETMKRLKGHRPIVTYIDSHASELRGGGYEVFLLMEYCDGGGLIDFMNTRLQHRLTEPEILHIFADIAEGVACMHYLKPALLHRDLKVENVLIVNRGSSKRFKVCDFGSSAPPRPAPTTVVECRLMDEDVQKHTTLQYRAPEMVDVYRKQPLNEKSDIWALGVLLYKLCYYTTPFEDQGQLAILNASFKYPSHPVFSDRLKKLIASMLKENMQSRPNIYQVLKEACAMQGRQVPIHDIYSGQAKTESRPSSQTSPTKTQQGKQGAVVGAVYSPQSQEEQSIPSIVPMRRGRPAASPGPQKQEASRKVTDGDPFAALDANSARKAAVDTDELSSRFPTLDQFSLLHDKGSKFDFDSSARSPQSQNAPAIQHIAERIADEAFASLQKPSVEQTPSSRPHSVTPTTHHPNQSSSPAADRPPSKAPSAPAKAEPNQLSRASSIISSNPELRALSSQSNSKYVSTGTMTSELSSRTPTPQIEKRPEQRGPERTSSHANLDTLPIHARPAHLRQPSLSSRPSLEDQRSQVHTADSALRSGSPLSRPRPASTSFESSTLDFLREKELARSTNLAAQASNQLPQRGGVVTQQDKTDAKTRVDEDLLLDIADSPVTTRDEQADISRRSTVAAAAPKKLAGKFGDAFNRFEGSTPREASAKTQPESSQKATARSDNTAAPRPDPAVGGPSTNALIDIDEDNMTPEMRRELERQKLEEEEQRVAAAQAEYRNRAVSSGKPVPGPKNVSGTPRTTSTIQSRVQSLLSEDQKPSNVQRTAHGYGKYTDDQPGGSPSPKPVSTITRKPVATKPKAGIPLNGTGSTVTTSYSMPAPSQPKSTGTKPPAPKKKPTHLNSFPTGARPPSPVQHNQTAQSEIAMDLPGQPVLEMSAQDKQDYIEDFTKRFPSLSSIEMESQRGRGIGPRQ</sequence>
<keyword evidence="6" id="KW-0808">Transferase</keyword>
<dbReference type="OrthoDB" id="2018507at2759"/>
<dbReference type="Gene3D" id="1.10.510.10">
    <property type="entry name" value="Transferase(Phosphotransferase) domain 1"/>
    <property type="match status" value="1"/>
</dbReference>
<dbReference type="InterPro" id="IPR000719">
    <property type="entry name" value="Prot_kinase_dom"/>
</dbReference>
<evidence type="ECO:0000256" key="4">
    <source>
        <dbReference type="ARBA" id="ARBA00022527"/>
    </source>
</evidence>
<dbReference type="Proteomes" id="UP000078397">
    <property type="component" value="Unassembled WGS sequence"/>
</dbReference>
<evidence type="ECO:0000313" key="15">
    <source>
        <dbReference type="Proteomes" id="UP000078397"/>
    </source>
</evidence>
<feature type="compositionally biased region" description="Polar residues" evidence="12">
    <location>
        <begin position="530"/>
        <end position="573"/>
    </location>
</feature>
<evidence type="ECO:0000256" key="9">
    <source>
        <dbReference type="ARBA" id="ARBA00022840"/>
    </source>
</evidence>
<protein>
    <recommendedName>
        <fullName evidence="2">non-specific serine/threonine protein kinase</fullName>
        <ecNumber evidence="2">2.7.11.1</ecNumber>
    </recommendedName>
</protein>
<dbReference type="Pfam" id="PF00069">
    <property type="entry name" value="Pkinase"/>
    <property type="match status" value="1"/>
</dbReference>
<organism evidence="14 15">
    <name type="scientific">Pochonia chlamydosporia 170</name>
    <dbReference type="NCBI Taxonomy" id="1380566"/>
    <lineage>
        <taxon>Eukaryota</taxon>
        <taxon>Fungi</taxon>
        <taxon>Dikarya</taxon>
        <taxon>Ascomycota</taxon>
        <taxon>Pezizomycotina</taxon>
        <taxon>Sordariomycetes</taxon>
        <taxon>Hypocreomycetidae</taxon>
        <taxon>Hypocreales</taxon>
        <taxon>Clavicipitaceae</taxon>
        <taxon>Pochonia</taxon>
    </lineage>
</organism>
<reference evidence="14 15" key="1">
    <citation type="journal article" date="2016" name="PLoS Pathog.">
        <title>Biosynthesis of antibiotic leucinostatins in bio-control fungus Purpureocillium lilacinum and their inhibition on phytophthora revealed by genome mining.</title>
        <authorList>
            <person name="Wang G."/>
            <person name="Liu Z."/>
            <person name="Lin R."/>
            <person name="Li E."/>
            <person name="Mao Z."/>
            <person name="Ling J."/>
            <person name="Yang Y."/>
            <person name="Yin W.B."/>
            <person name="Xie B."/>
        </authorList>
    </citation>
    <scope>NUCLEOTIDE SEQUENCE [LARGE SCALE GENOMIC DNA]</scope>
    <source>
        <strain evidence="14">170</strain>
    </source>
</reference>
<feature type="region of interest" description="Disordered" evidence="12">
    <location>
        <begin position="734"/>
        <end position="1011"/>
    </location>
</feature>
<evidence type="ECO:0000256" key="8">
    <source>
        <dbReference type="ARBA" id="ARBA00022777"/>
    </source>
</evidence>
<feature type="region of interest" description="Disordered" evidence="12">
    <location>
        <begin position="340"/>
        <end position="411"/>
    </location>
</feature>
<dbReference type="InterPro" id="IPR011009">
    <property type="entry name" value="Kinase-like_dom_sf"/>
</dbReference>
<evidence type="ECO:0000256" key="10">
    <source>
        <dbReference type="ARBA" id="ARBA00047899"/>
    </source>
</evidence>
<comment type="caution">
    <text evidence="14">The sequence shown here is derived from an EMBL/GenBank/DDBJ whole genome shotgun (WGS) entry which is preliminary data.</text>
</comment>
<dbReference type="SUPFAM" id="SSF56112">
    <property type="entry name" value="Protein kinase-like (PK-like)"/>
    <property type="match status" value="1"/>
</dbReference>
<evidence type="ECO:0000256" key="2">
    <source>
        <dbReference type="ARBA" id="ARBA00012513"/>
    </source>
</evidence>
<dbReference type="GO" id="GO:0005524">
    <property type="term" value="F:ATP binding"/>
    <property type="evidence" value="ECO:0007669"/>
    <property type="project" value="UniProtKB-KW"/>
</dbReference>
<dbReference type="PROSITE" id="PS50011">
    <property type="entry name" value="PROTEIN_KINASE_DOM"/>
    <property type="match status" value="1"/>
</dbReference>
<feature type="region of interest" description="Disordered" evidence="12">
    <location>
        <begin position="1"/>
        <end position="28"/>
    </location>
</feature>
<evidence type="ECO:0000256" key="12">
    <source>
        <dbReference type="SAM" id="MobiDB-lite"/>
    </source>
</evidence>
<comment type="catalytic activity">
    <reaction evidence="10">
        <text>L-threonyl-[protein] + ATP = O-phospho-L-threonyl-[protein] + ADP + H(+)</text>
        <dbReference type="Rhea" id="RHEA:46608"/>
        <dbReference type="Rhea" id="RHEA-COMP:11060"/>
        <dbReference type="Rhea" id="RHEA-COMP:11605"/>
        <dbReference type="ChEBI" id="CHEBI:15378"/>
        <dbReference type="ChEBI" id="CHEBI:30013"/>
        <dbReference type="ChEBI" id="CHEBI:30616"/>
        <dbReference type="ChEBI" id="CHEBI:61977"/>
        <dbReference type="ChEBI" id="CHEBI:456216"/>
        <dbReference type="EC" id="2.7.11.1"/>
    </reaction>
</comment>
<feature type="compositionally biased region" description="Low complexity" evidence="12">
    <location>
        <begin position="508"/>
        <end position="529"/>
    </location>
</feature>
<dbReference type="GO" id="GO:0005737">
    <property type="term" value="C:cytoplasm"/>
    <property type="evidence" value="ECO:0007669"/>
    <property type="project" value="UniProtKB-SubCell"/>
</dbReference>
<keyword evidence="7" id="KW-0547">Nucleotide-binding</keyword>
<feature type="compositionally biased region" description="Basic and acidic residues" evidence="12">
    <location>
        <begin position="977"/>
        <end position="989"/>
    </location>
</feature>
<feature type="compositionally biased region" description="Basic and acidic residues" evidence="12">
    <location>
        <begin position="794"/>
        <end position="804"/>
    </location>
</feature>
<evidence type="ECO:0000256" key="5">
    <source>
        <dbReference type="ARBA" id="ARBA00022553"/>
    </source>
</evidence>
<dbReference type="STRING" id="1380566.A0A179FRZ2"/>
<feature type="compositionally biased region" description="Polar residues" evidence="12">
    <location>
        <begin position="835"/>
        <end position="864"/>
    </location>
</feature>
<proteinExistence type="predicted"/>
<dbReference type="EMBL" id="LSBJ02000003">
    <property type="protein sequence ID" value="OAQ67970.2"/>
    <property type="molecule type" value="Genomic_DNA"/>
</dbReference>
<dbReference type="CDD" id="cd14037">
    <property type="entry name" value="STKc_NAK_like"/>
    <property type="match status" value="1"/>
</dbReference>
<accession>A0A179FRZ2</accession>
<feature type="region of interest" description="Disordered" evidence="12">
    <location>
        <begin position="483"/>
        <end position="649"/>
    </location>
</feature>